<feature type="compositionally biased region" description="Polar residues" evidence="1">
    <location>
        <begin position="64"/>
        <end position="95"/>
    </location>
</feature>
<reference evidence="3 4" key="1">
    <citation type="submission" date="2016-07" db="EMBL/GenBank/DDBJ databases">
        <title>Pervasive Adenine N6-methylation of Active Genes in Fungi.</title>
        <authorList>
            <consortium name="DOE Joint Genome Institute"/>
            <person name="Mondo S.J."/>
            <person name="Dannebaum R.O."/>
            <person name="Kuo R.C."/>
            <person name="Labutti K."/>
            <person name="Haridas S."/>
            <person name="Kuo A."/>
            <person name="Salamov A."/>
            <person name="Ahrendt S.R."/>
            <person name="Lipzen A."/>
            <person name="Sullivan W."/>
            <person name="Andreopoulos W.B."/>
            <person name="Clum A."/>
            <person name="Lindquist E."/>
            <person name="Daum C."/>
            <person name="Ramamoorthy G.K."/>
            <person name="Gryganskyi A."/>
            <person name="Culley D."/>
            <person name="Magnuson J.K."/>
            <person name="James T.Y."/>
            <person name="O'Malley M.A."/>
            <person name="Stajich J.E."/>
            <person name="Spatafora J.W."/>
            <person name="Visel A."/>
            <person name="Grigoriev I.V."/>
        </authorList>
    </citation>
    <scope>NUCLEOTIDE SEQUENCE [LARGE SCALE GENOMIC DNA]</scope>
    <source>
        <strain evidence="3 4">ATCC 12442</strain>
    </source>
</reference>
<dbReference type="OrthoDB" id="5524259at2759"/>
<organism evidence="3 4">
    <name type="scientific">Linderina pennispora</name>
    <dbReference type="NCBI Taxonomy" id="61395"/>
    <lineage>
        <taxon>Eukaryota</taxon>
        <taxon>Fungi</taxon>
        <taxon>Fungi incertae sedis</taxon>
        <taxon>Zoopagomycota</taxon>
        <taxon>Kickxellomycotina</taxon>
        <taxon>Kickxellomycetes</taxon>
        <taxon>Kickxellales</taxon>
        <taxon>Kickxellaceae</taxon>
        <taxon>Linderina</taxon>
    </lineage>
</organism>
<proteinExistence type="predicted"/>
<comment type="caution">
    <text evidence="3">The sequence shown here is derived from an EMBL/GenBank/DDBJ whole genome shotgun (WGS) entry which is preliminary data.</text>
</comment>
<feature type="region of interest" description="Disordered" evidence="1">
    <location>
        <begin position="163"/>
        <end position="227"/>
    </location>
</feature>
<gene>
    <name evidence="3" type="ORF">DL89DRAFT_264851</name>
</gene>
<feature type="chain" id="PRO_5013141430" evidence="2">
    <location>
        <begin position="20"/>
        <end position="227"/>
    </location>
</feature>
<evidence type="ECO:0000313" key="3">
    <source>
        <dbReference type="EMBL" id="ORX72635.1"/>
    </source>
</evidence>
<feature type="compositionally biased region" description="Polar residues" evidence="1">
    <location>
        <begin position="166"/>
        <end position="194"/>
    </location>
</feature>
<dbReference type="RefSeq" id="XP_040745975.1">
    <property type="nucleotide sequence ID" value="XM_040886405.1"/>
</dbReference>
<protein>
    <submittedName>
        <fullName evidence="3">Uncharacterized protein</fullName>
    </submittedName>
</protein>
<accession>A0A1Y1WGX5</accession>
<keyword evidence="4" id="KW-1185">Reference proteome</keyword>
<evidence type="ECO:0000313" key="4">
    <source>
        <dbReference type="Proteomes" id="UP000193922"/>
    </source>
</evidence>
<evidence type="ECO:0000256" key="2">
    <source>
        <dbReference type="SAM" id="SignalP"/>
    </source>
</evidence>
<name>A0A1Y1WGX5_9FUNG</name>
<feature type="signal peptide" evidence="2">
    <location>
        <begin position="1"/>
        <end position="19"/>
    </location>
</feature>
<dbReference type="GeneID" id="63803053"/>
<keyword evidence="2" id="KW-0732">Signal</keyword>
<evidence type="ECO:0000256" key="1">
    <source>
        <dbReference type="SAM" id="MobiDB-lite"/>
    </source>
</evidence>
<dbReference type="EMBL" id="MCFD01000002">
    <property type="protein sequence ID" value="ORX72635.1"/>
    <property type="molecule type" value="Genomic_DNA"/>
</dbReference>
<feature type="region of interest" description="Disordered" evidence="1">
    <location>
        <begin position="63"/>
        <end position="118"/>
    </location>
</feature>
<dbReference type="AlphaFoldDB" id="A0A1Y1WGX5"/>
<sequence length="227" mass="24449">MRGAVTLNWLILLMWIIRAWRGFTRGNMHFDSRIFAEALDDHELLTLLARLPPLPQRFLRSSLAGQTAHPQQAATKESDPVSTLLQNPNGQTQAHKSAAPHTTPAAIQPPHTPQLPPVRTAIASINPQNMAKALPVFPGGASPQQQEPPGLHAINITHAHDCSPAFETNGTSKTVGTIHPQFQSTPATGASRQSRYPAPPRATPHSSVLQPAFPAHGQGPPSHTREA</sequence>
<dbReference type="Proteomes" id="UP000193922">
    <property type="component" value="Unassembled WGS sequence"/>
</dbReference>